<dbReference type="EMBL" id="MDYQ01000073">
    <property type="protein sequence ID" value="PRP83940.1"/>
    <property type="molecule type" value="Genomic_DNA"/>
</dbReference>
<dbReference type="InParanoid" id="A0A2P6NJ05"/>
<evidence type="ECO:0000313" key="1">
    <source>
        <dbReference type="EMBL" id="PRP83940.1"/>
    </source>
</evidence>
<organism evidence="1 2">
    <name type="scientific">Planoprotostelium fungivorum</name>
    <dbReference type="NCBI Taxonomy" id="1890364"/>
    <lineage>
        <taxon>Eukaryota</taxon>
        <taxon>Amoebozoa</taxon>
        <taxon>Evosea</taxon>
        <taxon>Variosea</taxon>
        <taxon>Cavosteliida</taxon>
        <taxon>Cavosteliaceae</taxon>
        <taxon>Planoprotostelium</taxon>
    </lineage>
</organism>
<feature type="non-terminal residue" evidence="1">
    <location>
        <position position="1"/>
    </location>
</feature>
<evidence type="ECO:0000313" key="2">
    <source>
        <dbReference type="Proteomes" id="UP000241769"/>
    </source>
</evidence>
<protein>
    <submittedName>
        <fullName evidence="1">Uncharacterized protein</fullName>
    </submittedName>
</protein>
<sequence>VQLEETQNELENKIEFIRKQMIVIQAFNKRFGQLDQTEMHHHCTSEKAGR</sequence>
<comment type="caution">
    <text evidence="1">The sequence shown here is derived from an EMBL/GenBank/DDBJ whole genome shotgun (WGS) entry which is preliminary data.</text>
</comment>
<accession>A0A2P6NJ05</accession>
<dbReference type="Proteomes" id="UP000241769">
    <property type="component" value="Unassembled WGS sequence"/>
</dbReference>
<dbReference type="AlphaFoldDB" id="A0A2P6NJ05"/>
<keyword evidence="2" id="KW-1185">Reference proteome</keyword>
<gene>
    <name evidence="1" type="ORF">PROFUN_08877</name>
</gene>
<reference evidence="1 2" key="1">
    <citation type="journal article" date="2018" name="Genome Biol. Evol.">
        <title>Multiple Roots of Fruiting Body Formation in Amoebozoa.</title>
        <authorList>
            <person name="Hillmann F."/>
            <person name="Forbes G."/>
            <person name="Novohradska S."/>
            <person name="Ferling I."/>
            <person name="Riege K."/>
            <person name="Groth M."/>
            <person name="Westermann M."/>
            <person name="Marz M."/>
            <person name="Spaller T."/>
            <person name="Winckler T."/>
            <person name="Schaap P."/>
            <person name="Glockner G."/>
        </authorList>
    </citation>
    <scope>NUCLEOTIDE SEQUENCE [LARGE SCALE GENOMIC DNA]</scope>
    <source>
        <strain evidence="1 2">Jena</strain>
    </source>
</reference>
<proteinExistence type="predicted"/>
<name>A0A2P6NJ05_9EUKA</name>